<gene>
    <name evidence="2" type="ORF">VJ786_03355</name>
</gene>
<proteinExistence type="predicted"/>
<comment type="caution">
    <text evidence="2">The sequence shown here is derived from an EMBL/GenBank/DDBJ whole genome shotgun (WGS) entry which is preliminary data.</text>
</comment>
<protein>
    <submittedName>
        <fullName evidence="2">PepSY-associated TM helix domain-containing protein</fullName>
    </submittedName>
</protein>
<keyword evidence="1" id="KW-0472">Membrane</keyword>
<dbReference type="InterPro" id="IPR005625">
    <property type="entry name" value="PepSY-ass_TM"/>
</dbReference>
<sequence length="168" mass="19639">MLICFILGMTGLIIFFQPLMKMTMNSFGATTEDWHKSLPKAKESGQFIDAFPLMDKLFQEIPHKKVIKYWVYDYAKSGVFAFHIADRAGLKSDENRDVRYFDKYTGKPYVISIQQDKHNKVENWVWQLHMGQWLGQVGKFSTFIAGLISTSLPITGFLIWYGRRKRQK</sequence>
<evidence type="ECO:0000313" key="3">
    <source>
        <dbReference type="Proteomes" id="UP001363035"/>
    </source>
</evidence>
<dbReference type="PANTHER" id="PTHR34219">
    <property type="entry name" value="IRON-REGULATED INNER MEMBRANE PROTEIN-RELATED"/>
    <property type="match status" value="1"/>
</dbReference>
<accession>A0ABU8I2I0</accession>
<keyword evidence="1" id="KW-1133">Transmembrane helix</keyword>
<reference evidence="2 3" key="1">
    <citation type="submission" date="2024-01" db="EMBL/GenBank/DDBJ databases">
        <title>Sphingobacterium tenebrionis sp. nov., a novel endophyte isolated from tenebrio molitor intestines.</title>
        <authorList>
            <person name="Zhang C."/>
        </authorList>
    </citation>
    <scope>NUCLEOTIDE SEQUENCE [LARGE SCALE GENOMIC DNA]</scope>
    <source>
        <strain evidence="2 3">PU5-4</strain>
    </source>
</reference>
<dbReference type="Pfam" id="PF03929">
    <property type="entry name" value="PepSY_TM"/>
    <property type="match status" value="1"/>
</dbReference>
<feature type="transmembrane region" description="Helical" evidence="1">
    <location>
        <begin position="140"/>
        <end position="161"/>
    </location>
</feature>
<evidence type="ECO:0000256" key="1">
    <source>
        <dbReference type="SAM" id="Phobius"/>
    </source>
</evidence>
<organism evidence="2 3">
    <name type="scientific">Sphingobacterium tenebrionis</name>
    <dbReference type="NCBI Taxonomy" id="3111775"/>
    <lineage>
        <taxon>Bacteria</taxon>
        <taxon>Pseudomonadati</taxon>
        <taxon>Bacteroidota</taxon>
        <taxon>Sphingobacteriia</taxon>
        <taxon>Sphingobacteriales</taxon>
        <taxon>Sphingobacteriaceae</taxon>
        <taxon>Sphingobacterium</taxon>
    </lineage>
</organism>
<dbReference type="Proteomes" id="UP001363035">
    <property type="component" value="Unassembled WGS sequence"/>
</dbReference>
<name>A0ABU8I2I0_9SPHI</name>
<dbReference type="EMBL" id="JAYLLN010000004">
    <property type="protein sequence ID" value="MEI5983934.1"/>
    <property type="molecule type" value="Genomic_DNA"/>
</dbReference>
<keyword evidence="1" id="KW-0812">Transmembrane</keyword>
<evidence type="ECO:0000313" key="2">
    <source>
        <dbReference type="EMBL" id="MEI5983934.1"/>
    </source>
</evidence>
<keyword evidence="3" id="KW-1185">Reference proteome</keyword>
<dbReference type="RefSeq" id="WP_134776835.1">
    <property type="nucleotide sequence ID" value="NZ_JAYLLN010000004.1"/>
</dbReference>